<evidence type="ECO:0000313" key="1">
    <source>
        <dbReference type="EMBL" id="KAH0568733.1"/>
    </source>
</evidence>
<organism evidence="1 2">
    <name type="scientific">Cotesia glomerata</name>
    <name type="common">Lepidopteran parasitic wasp</name>
    <name type="synonym">Apanteles glomeratus</name>
    <dbReference type="NCBI Taxonomy" id="32391"/>
    <lineage>
        <taxon>Eukaryota</taxon>
        <taxon>Metazoa</taxon>
        <taxon>Ecdysozoa</taxon>
        <taxon>Arthropoda</taxon>
        <taxon>Hexapoda</taxon>
        <taxon>Insecta</taxon>
        <taxon>Pterygota</taxon>
        <taxon>Neoptera</taxon>
        <taxon>Endopterygota</taxon>
        <taxon>Hymenoptera</taxon>
        <taxon>Apocrita</taxon>
        <taxon>Ichneumonoidea</taxon>
        <taxon>Braconidae</taxon>
        <taxon>Microgastrinae</taxon>
        <taxon>Cotesia</taxon>
    </lineage>
</organism>
<keyword evidence="2" id="KW-1185">Reference proteome</keyword>
<protein>
    <submittedName>
        <fullName evidence="1">Uncharacterized protein</fullName>
    </submittedName>
</protein>
<proteinExistence type="predicted"/>
<dbReference type="Proteomes" id="UP000826195">
    <property type="component" value="Unassembled WGS sequence"/>
</dbReference>
<sequence length="159" mass="17588">MTVNPISPHTISSEGSFEHIGSDTCGYISRGALACPPSMATLGSPIRVIPIPVSRTRIRTRESSEPDHQKRSVPNRAVIFQRNILHPRPLTVPHQTHAHAHVYQLALNNIGVSIKRGLADAGIILQKLRQQISNSNFDYDGYDVVTVALILSFSFLFHM</sequence>
<evidence type="ECO:0000313" key="2">
    <source>
        <dbReference type="Proteomes" id="UP000826195"/>
    </source>
</evidence>
<gene>
    <name evidence="1" type="ORF">KQX54_021423</name>
</gene>
<comment type="caution">
    <text evidence="1">The sequence shown here is derived from an EMBL/GenBank/DDBJ whole genome shotgun (WGS) entry which is preliminary data.</text>
</comment>
<accession>A0AAV7J9M7</accession>
<dbReference type="AlphaFoldDB" id="A0AAV7J9M7"/>
<dbReference type="EMBL" id="JAHXZJ010000001">
    <property type="protein sequence ID" value="KAH0568733.1"/>
    <property type="molecule type" value="Genomic_DNA"/>
</dbReference>
<reference evidence="1 2" key="1">
    <citation type="journal article" date="2021" name="J. Hered.">
        <title>A chromosome-level genome assembly of the parasitoid wasp, Cotesia glomerata (Hymenoptera: Braconidae).</title>
        <authorList>
            <person name="Pinto B.J."/>
            <person name="Weis J.J."/>
            <person name="Gamble T."/>
            <person name="Ode P.J."/>
            <person name="Paul R."/>
            <person name="Zaspel J.M."/>
        </authorList>
    </citation>
    <scope>NUCLEOTIDE SEQUENCE [LARGE SCALE GENOMIC DNA]</scope>
    <source>
        <strain evidence="1">CgM1</strain>
    </source>
</reference>
<name>A0AAV7J9M7_COTGL</name>